<dbReference type="EMBL" id="BARU01000484">
    <property type="protein sequence ID" value="GAH21212.1"/>
    <property type="molecule type" value="Genomic_DNA"/>
</dbReference>
<sequence length="452" mass="51925">MNRKIIISKSKYLAGLQCLKYLWYQVNASEEIPEPDFTAQFIFNQGMLVGEYAKKLYPGGIDLGKIGDLKEQLVKTSELLSERKPLFEASCSSGCVYSRADILVPADTDRWDIIEVKSSTRLKEDYIYDVSFQKYCLDRAGVKIRKCYLANINNQYIRKGDINPGQLFKKTDITVEVGEFLIGIEDRIEEMLEVVARTSPPEILIGKHCNEPYSCPLKDRCWRFLPDNHIFNLYGSKDKAAGLFNKGVLSIKDIPDWYNLNFKQKIQLECAKTEKPKINKSEILKFINSLEYPLYFLDFETFSTAIPLYEGVRPYQRIPFQYSIHILDAIDGQPSHYDFLAEGAEDPREELLLNLRKKIDETGSIIVYYESFERGVLKELAEAFPDYSQWIDSILTRIVDLYKPFGNFHYYHSSQKGSASVKNVLPAITGLSYEGMEIADGMAASVYFLYIC</sequence>
<dbReference type="Gene3D" id="3.90.320.10">
    <property type="match status" value="1"/>
</dbReference>
<feature type="non-terminal residue" evidence="2">
    <location>
        <position position="452"/>
    </location>
</feature>
<protein>
    <recommendedName>
        <fullName evidence="1">DUF2779 domain-containing protein</fullName>
    </recommendedName>
</protein>
<dbReference type="InterPro" id="IPR011604">
    <property type="entry name" value="PDDEXK-like_dom_sf"/>
</dbReference>
<dbReference type="InterPro" id="IPR021301">
    <property type="entry name" value="DUF2779"/>
</dbReference>
<evidence type="ECO:0000259" key="1">
    <source>
        <dbReference type="Pfam" id="PF11074"/>
    </source>
</evidence>
<accession>X1DLY1</accession>
<name>X1DLY1_9ZZZZ</name>
<feature type="domain" description="DUF2779" evidence="1">
    <location>
        <begin position="295"/>
        <end position="420"/>
    </location>
</feature>
<proteinExistence type="predicted"/>
<dbReference type="Pfam" id="PF11074">
    <property type="entry name" value="DUF2779"/>
    <property type="match status" value="1"/>
</dbReference>
<reference evidence="2" key="1">
    <citation type="journal article" date="2014" name="Front. Microbiol.">
        <title>High frequency of phylogenetically diverse reductive dehalogenase-homologous genes in deep subseafloor sedimentary metagenomes.</title>
        <authorList>
            <person name="Kawai M."/>
            <person name="Futagami T."/>
            <person name="Toyoda A."/>
            <person name="Takaki Y."/>
            <person name="Nishi S."/>
            <person name="Hori S."/>
            <person name="Arai W."/>
            <person name="Tsubouchi T."/>
            <person name="Morono Y."/>
            <person name="Uchiyama I."/>
            <person name="Ito T."/>
            <person name="Fujiyama A."/>
            <person name="Inagaki F."/>
            <person name="Takami H."/>
        </authorList>
    </citation>
    <scope>NUCLEOTIDE SEQUENCE</scope>
    <source>
        <strain evidence="2">Expedition CK06-06</strain>
    </source>
</reference>
<dbReference type="AlphaFoldDB" id="X1DLY1"/>
<organism evidence="2">
    <name type="scientific">marine sediment metagenome</name>
    <dbReference type="NCBI Taxonomy" id="412755"/>
    <lineage>
        <taxon>unclassified sequences</taxon>
        <taxon>metagenomes</taxon>
        <taxon>ecological metagenomes</taxon>
    </lineage>
</organism>
<comment type="caution">
    <text evidence="2">The sequence shown here is derived from an EMBL/GenBank/DDBJ whole genome shotgun (WGS) entry which is preliminary data.</text>
</comment>
<gene>
    <name evidence="2" type="ORF">S03H2_01611</name>
</gene>
<evidence type="ECO:0000313" key="2">
    <source>
        <dbReference type="EMBL" id="GAH21212.1"/>
    </source>
</evidence>